<dbReference type="EMBL" id="CAJFCV020000006">
    <property type="protein sequence ID" value="CAG9131931.1"/>
    <property type="molecule type" value="Genomic_DNA"/>
</dbReference>
<dbReference type="EMBL" id="CAJFDI010000006">
    <property type="protein sequence ID" value="CAD5235498.1"/>
    <property type="molecule type" value="Genomic_DNA"/>
</dbReference>
<dbReference type="PIRSF" id="PIRSF000097">
    <property type="entry name" value="AKR"/>
    <property type="match status" value="1"/>
</dbReference>
<gene>
    <name evidence="5" type="ORF">BXYJ_LOCUS15589</name>
</gene>
<evidence type="ECO:0000313" key="6">
    <source>
        <dbReference type="Proteomes" id="UP000659654"/>
    </source>
</evidence>
<reference evidence="5" key="1">
    <citation type="submission" date="2020-09" db="EMBL/GenBank/DDBJ databases">
        <authorList>
            <person name="Kikuchi T."/>
        </authorList>
    </citation>
    <scope>NUCLEOTIDE SEQUENCE</scope>
    <source>
        <strain evidence="5">Ka4C1</strain>
    </source>
</reference>
<keyword evidence="6" id="KW-1185">Reference proteome</keyword>
<dbReference type="OrthoDB" id="416253at2759"/>
<dbReference type="PROSITE" id="PS00798">
    <property type="entry name" value="ALDOKETO_REDUCTASE_1"/>
    <property type="match status" value="1"/>
</dbReference>
<organism evidence="5 6">
    <name type="scientific">Bursaphelenchus xylophilus</name>
    <name type="common">Pinewood nematode worm</name>
    <name type="synonym">Aphelenchoides xylophilus</name>
    <dbReference type="NCBI Taxonomy" id="6326"/>
    <lineage>
        <taxon>Eukaryota</taxon>
        <taxon>Metazoa</taxon>
        <taxon>Ecdysozoa</taxon>
        <taxon>Nematoda</taxon>
        <taxon>Chromadorea</taxon>
        <taxon>Rhabditida</taxon>
        <taxon>Tylenchina</taxon>
        <taxon>Tylenchomorpha</taxon>
        <taxon>Aphelenchoidea</taxon>
        <taxon>Aphelenchoididae</taxon>
        <taxon>Bursaphelenchus</taxon>
    </lineage>
</organism>
<protein>
    <submittedName>
        <fullName evidence="5">(pine wood nematode) hypothetical protein</fullName>
    </submittedName>
</protein>
<accession>A0A7I8X9K4</accession>
<sequence>MGCCSSAKNKQYITMKNGVKMPILGYGTWLANDEEALRKGLRTALEAGYRHIDTAYYYMNEHVVGEIVKEFVDSGRLKREDLFITTKLPWFMNRPEFAEIAIQKSLENLQLDYVDLFLIHLSTAMKPNDDYTAPEEGPDGKWEIDDVDLVDSWRVLEKYYNEGVFKAIGVSNFSARQLQYVYDNAEVKPMNLQVELHILFPQFKLVEFCNKLGVTVTSFSTLGNPGRKATGFTYIEGDCLNHPLTLELSEKYNKTPAQILLRHVIQRGIAVIPKSLNPQRIRENLDVFDFEISQDDQKRLMNIGVNTRLHVMDFVAHHPEYPFKEEF</sequence>
<dbReference type="InterPro" id="IPR018170">
    <property type="entry name" value="Aldo/ket_reductase_CS"/>
</dbReference>
<dbReference type="InterPro" id="IPR036812">
    <property type="entry name" value="NAD(P)_OxRdtase_dom_sf"/>
</dbReference>
<dbReference type="GO" id="GO:0016491">
    <property type="term" value="F:oxidoreductase activity"/>
    <property type="evidence" value="ECO:0007669"/>
    <property type="project" value="InterPro"/>
</dbReference>
<dbReference type="SMR" id="A0A7I8X9K4"/>
<evidence type="ECO:0000313" key="5">
    <source>
        <dbReference type="EMBL" id="CAD5235498.1"/>
    </source>
</evidence>
<dbReference type="PROSITE" id="PS00063">
    <property type="entry name" value="ALDOKETO_REDUCTASE_3"/>
    <property type="match status" value="1"/>
</dbReference>
<name>A0A7I8X9K4_BURXY</name>
<dbReference type="Pfam" id="PF00248">
    <property type="entry name" value="Aldo_ket_red"/>
    <property type="match status" value="1"/>
</dbReference>
<dbReference type="PRINTS" id="PR00069">
    <property type="entry name" value="ALDKETRDTASE"/>
</dbReference>
<feature type="site" description="Lowers pKa of active site Tyr" evidence="3">
    <location>
        <position position="87"/>
    </location>
</feature>
<dbReference type="InterPro" id="IPR023210">
    <property type="entry name" value="NADP_OxRdtase_dom"/>
</dbReference>
<dbReference type="Gene3D" id="3.20.20.100">
    <property type="entry name" value="NADP-dependent oxidoreductase domain"/>
    <property type="match status" value="1"/>
</dbReference>
<dbReference type="SUPFAM" id="SSF51430">
    <property type="entry name" value="NAD(P)-linked oxidoreductase"/>
    <property type="match status" value="1"/>
</dbReference>
<feature type="binding site" evidence="2">
    <location>
        <position position="120"/>
    </location>
    <ligand>
        <name>substrate</name>
    </ligand>
</feature>
<dbReference type="Proteomes" id="UP000582659">
    <property type="component" value="Unassembled WGS sequence"/>
</dbReference>
<dbReference type="AlphaFoldDB" id="A0A7I8X9K4"/>
<dbReference type="PANTHER" id="PTHR11732">
    <property type="entry name" value="ALDO/KETO REDUCTASE"/>
    <property type="match status" value="1"/>
</dbReference>
<dbReference type="PROSITE" id="PS00062">
    <property type="entry name" value="ALDOKETO_REDUCTASE_2"/>
    <property type="match status" value="1"/>
</dbReference>
<feature type="active site" description="Proton donor" evidence="1">
    <location>
        <position position="58"/>
    </location>
</feature>
<dbReference type="Proteomes" id="UP000659654">
    <property type="component" value="Unassembled WGS sequence"/>
</dbReference>
<dbReference type="InterPro" id="IPR020471">
    <property type="entry name" value="AKR"/>
</dbReference>
<feature type="domain" description="NADP-dependent oxidoreductase" evidence="4">
    <location>
        <begin position="24"/>
        <end position="300"/>
    </location>
</feature>
<evidence type="ECO:0000256" key="2">
    <source>
        <dbReference type="PIRSR" id="PIRSR000097-2"/>
    </source>
</evidence>
<comment type="caution">
    <text evidence="5">The sequence shown here is derived from an EMBL/GenBank/DDBJ whole genome shotgun (WGS) entry which is preliminary data.</text>
</comment>
<dbReference type="FunFam" id="3.20.20.100:FF:000029">
    <property type="entry name" value="Aldo-keto reductase"/>
    <property type="match status" value="1"/>
</dbReference>
<proteinExistence type="predicted"/>
<evidence type="ECO:0000256" key="1">
    <source>
        <dbReference type="PIRSR" id="PIRSR000097-1"/>
    </source>
</evidence>
<evidence type="ECO:0000259" key="4">
    <source>
        <dbReference type="Pfam" id="PF00248"/>
    </source>
</evidence>
<evidence type="ECO:0000256" key="3">
    <source>
        <dbReference type="PIRSR" id="PIRSR000097-3"/>
    </source>
</evidence>